<evidence type="ECO:0000313" key="3">
    <source>
        <dbReference type="Proteomes" id="UP000195840"/>
    </source>
</evidence>
<evidence type="ECO:0000313" key="2">
    <source>
        <dbReference type="EMBL" id="OVZ82179.1"/>
    </source>
</evidence>
<sequence>MTVSTEINHEEYVGNGVTSVFPYRFRILKASNMVVVSIAPNGTETTLILNTGFTVSGVGSYAGGNVTLPNPLPEGWGLTLTRVLPAIQETDLRNQGTFFAETHEDAFDYLTMLIQQVGSWFTLALRKPTFLSKFYDAKKNRIANLADPVSAQDAVTKGYADSVVQLNLNKTLRVPESFIEELPDKTSRSGKLLAFNDQGRPIVVLPESGSAADVLVTLASISGYSYLGELQSVADFIGFVKQDGARVNLKSWHKGWAATAEGKPVGGGSFIYRANVPKAKHNGGTHISPTVPWDGLQSSIAAYLTGAGETDPTGLGCWVRDYQCKVNLTWFGTRGDGATDDVASIQAFRDYLVSQPKKKKGYIPAGVYSHSSGPNWAVKGIHLVGDGKHNTILKCTTSTRAFNIDASEYGQAVVYDVVVENLCIEGHVTCQNLLYVENTSHITMRNVNSREANPLTGTALKLLFTVASVFENFTCSINEQAMVSRPYYGIHLGVSPSRNLKSTCNQFKNPIIEGVMGSGIRLTSADLNTFIGGTSEANGQYGVTLDAGSRMNTFKGMGFESNPTADILDGGTNTVIKQCYTGTAIILLNTSKRAQISGGLHERIETQTGCDSAEISNLTINYFKKGNGGYVDNGFATAWVRIWDEILQAYVYPKKPRTAITVGATPFTYSNDSRGFESVLMVGGNVTQILFKRDADTANMGTSSGQIFLAPGDQLVISYSTAPAMSRIPMGENHT</sequence>
<dbReference type="InterPro" id="IPR024535">
    <property type="entry name" value="RHGA/B-epi-like_pectate_lyase"/>
</dbReference>
<dbReference type="Gene3D" id="2.160.20.10">
    <property type="entry name" value="Single-stranded right-handed beta-helix, Pectin lyase-like"/>
    <property type="match status" value="1"/>
</dbReference>
<accession>A0AB73NPT3</accession>
<dbReference type="InterPro" id="IPR012334">
    <property type="entry name" value="Pectin_lyas_fold"/>
</dbReference>
<dbReference type="SUPFAM" id="SSF51126">
    <property type="entry name" value="Pectin lyase-like"/>
    <property type="match status" value="1"/>
</dbReference>
<dbReference type="Pfam" id="PF12708">
    <property type="entry name" value="Pect-lyase_RHGA_epim"/>
    <property type="match status" value="1"/>
</dbReference>
<dbReference type="InterPro" id="IPR011050">
    <property type="entry name" value="Pectin_lyase_fold/virulence"/>
</dbReference>
<comment type="caution">
    <text evidence="2">The sequence shown here is derived from an EMBL/GenBank/DDBJ whole genome shotgun (WGS) entry which is preliminary data.</text>
</comment>
<name>A0AB73NPT3_YERKR</name>
<protein>
    <recommendedName>
        <fullName evidence="1">Rhamnogalacturonase A/B/Epimerase-like pectate lyase domain-containing protein</fullName>
    </recommendedName>
</protein>
<gene>
    <name evidence="2" type="ORF">CBW52_05040</name>
</gene>
<dbReference type="RefSeq" id="WP_087794925.1">
    <property type="nucleotide sequence ID" value="NZ_CAWNET010000054.1"/>
</dbReference>
<organism evidence="2 3">
    <name type="scientific">Yersinia kristensenii</name>
    <dbReference type="NCBI Taxonomy" id="28152"/>
    <lineage>
        <taxon>Bacteria</taxon>
        <taxon>Pseudomonadati</taxon>
        <taxon>Pseudomonadota</taxon>
        <taxon>Gammaproteobacteria</taxon>
        <taxon>Enterobacterales</taxon>
        <taxon>Yersiniaceae</taxon>
        <taxon>Yersinia</taxon>
    </lineage>
</organism>
<proteinExistence type="predicted"/>
<reference evidence="2 3" key="1">
    <citation type="submission" date="2017-05" db="EMBL/GenBank/DDBJ databases">
        <title>Whole genome sequencing of Yersinia kristensenii.</title>
        <authorList>
            <person name="Campioni F."/>
        </authorList>
    </citation>
    <scope>NUCLEOTIDE SEQUENCE [LARGE SCALE GENOMIC DNA]</scope>
    <source>
        <strain evidence="2 3">CFSAN060538</strain>
    </source>
</reference>
<dbReference type="Proteomes" id="UP000195840">
    <property type="component" value="Unassembled WGS sequence"/>
</dbReference>
<feature type="domain" description="Rhamnogalacturonase A/B/Epimerase-like pectate lyase" evidence="1">
    <location>
        <begin position="326"/>
        <end position="481"/>
    </location>
</feature>
<dbReference type="EMBL" id="NHOG01000007">
    <property type="protein sequence ID" value="OVZ82179.1"/>
    <property type="molecule type" value="Genomic_DNA"/>
</dbReference>
<dbReference type="AlphaFoldDB" id="A0AB73NPT3"/>
<evidence type="ECO:0000259" key="1">
    <source>
        <dbReference type="Pfam" id="PF12708"/>
    </source>
</evidence>
<keyword evidence="3" id="KW-1185">Reference proteome</keyword>